<evidence type="ECO:0000313" key="8">
    <source>
        <dbReference type="Proteomes" id="UP000887566"/>
    </source>
</evidence>
<evidence type="ECO:0000256" key="6">
    <source>
        <dbReference type="SAM" id="Phobius"/>
    </source>
</evidence>
<dbReference type="InterPro" id="IPR015655">
    <property type="entry name" value="PP2C"/>
</dbReference>
<feature type="domain" description="PPM-type phosphatase" evidence="7">
    <location>
        <begin position="101"/>
        <end position="377"/>
    </location>
</feature>
<reference evidence="9" key="1">
    <citation type="submission" date="2022-11" db="UniProtKB">
        <authorList>
            <consortium name="WormBaseParasite"/>
        </authorList>
    </citation>
    <scope>IDENTIFICATION</scope>
</reference>
<keyword evidence="3 4" id="KW-0904">Protein phosphatase</keyword>
<dbReference type="GO" id="GO:0046872">
    <property type="term" value="F:metal ion binding"/>
    <property type="evidence" value="ECO:0007669"/>
    <property type="project" value="UniProtKB-KW"/>
</dbReference>
<organism evidence="8 9">
    <name type="scientific">Plectus sambesii</name>
    <dbReference type="NCBI Taxonomy" id="2011161"/>
    <lineage>
        <taxon>Eukaryota</taxon>
        <taxon>Metazoa</taxon>
        <taxon>Ecdysozoa</taxon>
        <taxon>Nematoda</taxon>
        <taxon>Chromadorea</taxon>
        <taxon>Plectida</taxon>
        <taxon>Plectina</taxon>
        <taxon>Plectoidea</taxon>
        <taxon>Plectidae</taxon>
        <taxon>Plectus</taxon>
    </lineage>
</organism>
<evidence type="ECO:0000256" key="3">
    <source>
        <dbReference type="ARBA" id="ARBA00022912"/>
    </source>
</evidence>
<accession>A0A914WEZ7</accession>
<evidence type="ECO:0000256" key="5">
    <source>
        <dbReference type="SAM" id="MobiDB-lite"/>
    </source>
</evidence>
<comment type="similarity">
    <text evidence="4">Belongs to the PP2C family.</text>
</comment>
<proteinExistence type="inferred from homology"/>
<keyword evidence="6" id="KW-0472">Membrane</keyword>
<dbReference type="InterPro" id="IPR036457">
    <property type="entry name" value="PPM-type-like_dom_sf"/>
</dbReference>
<dbReference type="SMART" id="SM00332">
    <property type="entry name" value="PP2Cc"/>
    <property type="match status" value="1"/>
</dbReference>
<dbReference type="PANTHER" id="PTHR47992">
    <property type="entry name" value="PROTEIN PHOSPHATASE"/>
    <property type="match status" value="1"/>
</dbReference>
<name>A0A914WEZ7_9BILA</name>
<keyword evidence="1" id="KW-0479">Metal-binding</keyword>
<dbReference type="Proteomes" id="UP000887566">
    <property type="component" value="Unplaced"/>
</dbReference>
<dbReference type="Gene3D" id="3.60.40.10">
    <property type="entry name" value="PPM-type phosphatase domain"/>
    <property type="match status" value="1"/>
</dbReference>
<protein>
    <submittedName>
        <fullName evidence="9">PPM-type phosphatase domain-containing protein</fullName>
    </submittedName>
</protein>
<evidence type="ECO:0000256" key="4">
    <source>
        <dbReference type="RuleBase" id="RU003465"/>
    </source>
</evidence>
<keyword evidence="8" id="KW-1185">Reference proteome</keyword>
<keyword evidence="6" id="KW-0812">Transmembrane</keyword>
<dbReference type="Pfam" id="PF00481">
    <property type="entry name" value="PP2C"/>
    <property type="match status" value="1"/>
</dbReference>
<evidence type="ECO:0000313" key="9">
    <source>
        <dbReference type="WBParaSite" id="PSAMB.scaffold4031size15946.g23244.t1"/>
    </source>
</evidence>
<feature type="region of interest" description="Disordered" evidence="5">
    <location>
        <begin position="423"/>
        <end position="451"/>
    </location>
</feature>
<sequence>MQQMSKVLGWTGAACAVATMRSRWMRHYLCRYEAAVVVCFIICMWLYVRWITERYRPLIKGATLLRNDIRSAEGHQAQMIDLGFRNLTNEAGDVWKFNQRDFSYFAMQGVRSSMEDRMHYLRDPFNANLSIYGLFDGHGGKFVSEYLESTFSKSVRARLLKFGIPTRRSSIVSTSSTAEHDAIAEAIVTEMHNIDNGISRLDPAITSLTGSTLIAAIVQQNRFLTIVNVGDSRAVVCDRDGLARAVSVDHKPSDELERKRIESAGGFVSWNGVDRVQGILATSRAFGDTYLKRLDVITAHPDVYQIDLAKERVRFLILASDGLWDVLTNQMAVDIVRDELQASDRRPDACLRAAEKLVRTAIARETVDNVSVFVIRFRGNTKPRTNHGPSALRASISTRLRLPFRRLPVERSIPSLLRSPGIRRRRRRLRHPAGPVRRRHLSPDPRPSNYYSASRLMIDQIVAGRPGS</sequence>
<evidence type="ECO:0000256" key="2">
    <source>
        <dbReference type="ARBA" id="ARBA00022801"/>
    </source>
</evidence>
<dbReference type="SUPFAM" id="SSF81606">
    <property type="entry name" value="PP2C-like"/>
    <property type="match status" value="1"/>
</dbReference>
<dbReference type="PROSITE" id="PS51746">
    <property type="entry name" value="PPM_2"/>
    <property type="match status" value="1"/>
</dbReference>
<dbReference type="InterPro" id="IPR000222">
    <property type="entry name" value="PP2C_BS"/>
</dbReference>
<dbReference type="WBParaSite" id="PSAMB.scaffold4031size15946.g23244.t1">
    <property type="protein sequence ID" value="PSAMB.scaffold4031size15946.g23244.t1"/>
    <property type="gene ID" value="PSAMB.scaffold4031size15946.g23244"/>
</dbReference>
<keyword evidence="2 4" id="KW-0378">Hydrolase</keyword>
<evidence type="ECO:0000256" key="1">
    <source>
        <dbReference type="ARBA" id="ARBA00022723"/>
    </source>
</evidence>
<dbReference type="AlphaFoldDB" id="A0A914WEZ7"/>
<feature type="transmembrane region" description="Helical" evidence="6">
    <location>
        <begin position="29"/>
        <end position="48"/>
    </location>
</feature>
<evidence type="ECO:0000259" key="7">
    <source>
        <dbReference type="PROSITE" id="PS51746"/>
    </source>
</evidence>
<dbReference type="CDD" id="cd00143">
    <property type="entry name" value="PP2Cc"/>
    <property type="match status" value="1"/>
</dbReference>
<feature type="compositionally biased region" description="Basic residues" evidence="5">
    <location>
        <begin position="423"/>
        <end position="440"/>
    </location>
</feature>
<dbReference type="InterPro" id="IPR001932">
    <property type="entry name" value="PPM-type_phosphatase-like_dom"/>
</dbReference>
<keyword evidence="6" id="KW-1133">Transmembrane helix</keyword>
<dbReference type="PROSITE" id="PS01032">
    <property type="entry name" value="PPM_1"/>
    <property type="match status" value="1"/>
</dbReference>
<dbReference type="GO" id="GO:0004722">
    <property type="term" value="F:protein serine/threonine phosphatase activity"/>
    <property type="evidence" value="ECO:0007669"/>
    <property type="project" value="InterPro"/>
</dbReference>